<name>Q86D20_CAEEL</name>
<accession>Q86D20</accession>
<dbReference type="OrthoDB" id="414418at2759"/>
<keyword evidence="3" id="KW-1185">Reference proteome</keyword>
<dbReference type="CDD" id="cd07067">
    <property type="entry name" value="HP_PGM_like"/>
    <property type="match status" value="1"/>
</dbReference>
<dbReference type="PaxDb" id="6239-F55A11.11"/>
<dbReference type="OMA" id="HYLRSQW"/>
<dbReference type="InParanoid" id="Q86D20"/>
<gene>
    <name evidence="2" type="ORF">CELE_F55A11.11</name>
    <name evidence="2 4" type="ORF">F55A11.11</name>
</gene>
<dbReference type="GO" id="GO:0016791">
    <property type="term" value="F:phosphatase activity"/>
    <property type="evidence" value="ECO:0007669"/>
    <property type="project" value="UniProtKB-ARBA"/>
</dbReference>
<dbReference type="PANTHER" id="PTHR16469">
    <property type="entry name" value="UBIQUITIN-ASSOCIATED AND SH3 DOMAIN-CONTAINING BA-RELATED"/>
    <property type="match status" value="1"/>
</dbReference>
<dbReference type="InterPro" id="IPR051710">
    <property type="entry name" value="Phosphatase_SH3-domain"/>
</dbReference>
<dbReference type="Proteomes" id="UP000001940">
    <property type="component" value="Chromosome V"/>
</dbReference>
<proteinExistence type="predicted"/>
<reference evidence="2 3" key="1">
    <citation type="journal article" date="1998" name="Science">
        <title>Genome sequence of the nematode C. elegans: a platform for investigating biology.</title>
        <authorList>
            <consortium name="The C. elegans sequencing consortium"/>
            <person name="Sulson J.E."/>
            <person name="Waterston R."/>
        </authorList>
    </citation>
    <scope>NUCLEOTIDE SEQUENCE [LARGE SCALE GENOMIC DNA]</scope>
    <source>
        <strain evidence="2 3">Bristol N2</strain>
    </source>
</reference>
<dbReference type="SMR" id="Q86D20"/>
<dbReference type="STRING" id="6239.F55A11.11.1"/>
<dbReference type="Gene3D" id="3.40.50.1240">
    <property type="entry name" value="Phosphoglycerate mutase-like"/>
    <property type="match status" value="1"/>
</dbReference>
<dbReference type="UCSC" id="F55A11.11">
    <property type="organism name" value="c. elegans"/>
</dbReference>
<dbReference type="InterPro" id="IPR013078">
    <property type="entry name" value="His_Pase_superF_clade-1"/>
</dbReference>
<dbReference type="InterPro" id="IPR029033">
    <property type="entry name" value="His_PPase_superfam"/>
</dbReference>
<sequence length="314" mass="34892">MSLSKNRKSLDLDDENESSAHYLRSQWTVCVKSAKILKKVTVVMRSAERVDRVFGSAWLKSEKYMTKVNATDINVPKGAVLHPHFYHFNPPITNIGKYSAQLIGRALRNRGIEPGVIFCSPTLRTLQTAAAIAKSTGARILVEPGLLEPMEWYRRAGAKQLPDFFDEALDFPQVDKTYKPIFSMHEFTSMFGAKSQEQCIQRIMLVVKNICVIFRDTPALIIGHAVTMDVASKIGQHGDMLSSGHTEDLTSYEDSTYPSDPSGQAAKLELGVRYPPLSVMGLVRNNDAPPHVLKTVPDLIPPLSMGSYSNKILN</sequence>
<evidence type="ECO:0000313" key="3">
    <source>
        <dbReference type="Proteomes" id="UP000001940"/>
    </source>
</evidence>
<dbReference type="Bgee" id="WBGene00010082">
    <property type="expression patterns" value="Expressed in adult organism and 3 other cell types or tissues"/>
</dbReference>
<protein>
    <submittedName>
        <fullName evidence="2">Phosphoglycerate mutase family protein</fullName>
    </submittedName>
</protein>
<evidence type="ECO:0000313" key="4">
    <source>
        <dbReference type="WormBase" id="F55A11.11"/>
    </source>
</evidence>
<evidence type="ECO:0000256" key="1">
    <source>
        <dbReference type="SAM" id="MobiDB-lite"/>
    </source>
</evidence>
<dbReference type="PhylomeDB" id="Q86D20"/>
<organism evidence="2 3">
    <name type="scientific">Caenorhabditis elegans</name>
    <dbReference type="NCBI Taxonomy" id="6239"/>
    <lineage>
        <taxon>Eukaryota</taxon>
        <taxon>Metazoa</taxon>
        <taxon>Ecdysozoa</taxon>
        <taxon>Nematoda</taxon>
        <taxon>Chromadorea</taxon>
        <taxon>Rhabditida</taxon>
        <taxon>Rhabditina</taxon>
        <taxon>Rhabditomorpha</taxon>
        <taxon>Rhabditoidea</taxon>
        <taxon>Rhabditidae</taxon>
        <taxon>Peloderinae</taxon>
        <taxon>Caenorhabditis</taxon>
    </lineage>
</organism>
<dbReference type="eggNOG" id="KOG3734">
    <property type="taxonomic scope" value="Eukaryota"/>
</dbReference>
<dbReference type="AGR" id="WB:WBGene00010082"/>
<dbReference type="WormBase" id="F55A11.11">
    <property type="protein sequence ID" value="CE33795"/>
    <property type="gene ID" value="WBGene00010082"/>
</dbReference>
<dbReference type="SUPFAM" id="SSF53254">
    <property type="entry name" value="Phosphoglycerate mutase-like"/>
    <property type="match status" value="1"/>
</dbReference>
<dbReference type="AlphaFoldDB" id="Q86D20"/>
<dbReference type="HOGENOM" id="CLU_856089_0_0_1"/>
<dbReference type="eggNOG" id="KOG1695">
    <property type="taxonomic scope" value="Eukaryota"/>
</dbReference>
<dbReference type="EMBL" id="BX284605">
    <property type="protein sequence ID" value="CAD89724.1"/>
    <property type="molecule type" value="Genomic_DNA"/>
</dbReference>
<dbReference type="Pfam" id="PF00300">
    <property type="entry name" value="His_Phos_1"/>
    <property type="match status" value="1"/>
</dbReference>
<feature type="compositionally biased region" description="Polar residues" evidence="1">
    <location>
        <begin position="252"/>
        <end position="261"/>
    </location>
</feature>
<evidence type="ECO:0000313" key="2">
    <source>
        <dbReference type="EMBL" id="CAD89724.1"/>
    </source>
</evidence>
<dbReference type="PANTHER" id="PTHR16469:SF26">
    <property type="entry name" value="PHOSPHOGLYCERATE MUTASE FAMILY PROTEIN"/>
    <property type="match status" value="1"/>
</dbReference>
<feature type="region of interest" description="Disordered" evidence="1">
    <location>
        <begin position="242"/>
        <end position="261"/>
    </location>
</feature>